<evidence type="ECO:0000256" key="5">
    <source>
        <dbReference type="SAM" id="MobiDB-lite"/>
    </source>
</evidence>
<comment type="caution">
    <text evidence="8">The sequence shown here is derived from an EMBL/GenBank/DDBJ whole genome shotgun (WGS) entry which is preliminary data.</text>
</comment>
<keyword evidence="9" id="KW-1185">Reference proteome</keyword>
<evidence type="ECO:0000259" key="7">
    <source>
        <dbReference type="Pfam" id="PF07291"/>
    </source>
</evidence>
<dbReference type="EMBL" id="JACBZX010000001">
    <property type="protein sequence ID" value="NYG38255.1"/>
    <property type="molecule type" value="Genomic_DNA"/>
</dbReference>
<proteinExistence type="predicted"/>
<sequence>MTGPPATPATPDAPATETSTGRSSGRIGEVVGLVARLALGGVLLVAGALKVGNPLGAARAVQGYDVLPFEVARWVGYALPWVEVAVGLLLVLGLFTRAAALVGGLLMLAFVVGIAQAWARGLTIDCGCFGGGGQVAESQTRYGREIARDVALALAAGWLVWRPRTVLSLDRALLGR</sequence>
<name>A0A852XI86_9MICO</name>
<reference evidence="8 9" key="1">
    <citation type="submission" date="2020-07" db="EMBL/GenBank/DDBJ databases">
        <title>Sequencing the genomes of 1000 actinobacteria strains.</title>
        <authorList>
            <person name="Klenk H.-P."/>
        </authorList>
    </citation>
    <scope>NUCLEOTIDE SEQUENCE [LARGE SCALE GENOMIC DNA]</scope>
    <source>
        <strain evidence="8 9">DSM 24723</strain>
    </source>
</reference>
<keyword evidence="2 6" id="KW-0812">Transmembrane</keyword>
<dbReference type="RefSeq" id="WP_343037119.1">
    <property type="nucleotide sequence ID" value="NZ_JACBZX010000001.1"/>
</dbReference>
<dbReference type="Proteomes" id="UP000592181">
    <property type="component" value="Unassembled WGS sequence"/>
</dbReference>
<organism evidence="8 9">
    <name type="scientific">Janibacter alkaliphilus</name>
    <dbReference type="NCBI Taxonomy" id="1069963"/>
    <lineage>
        <taxon>Bacteria</taxon>
        <taxon>Bacillati</taxon>
        <taxon>Actinomycetota</taxon>
        <taxon>Actinomycetes</taxon>
        <taxon>Micrococcales</taxon>
        <taxon>Intrasporangiaceae</taxon>
        <taxon>Janibacter</taxon>
    </lineage>
</organism>
<feature type="compositionally biased region" description="Low complexity" evidence="5">
    <location>
        <begin position="9"/>
        <end position="20"/>
    </location>
</feature>
<feature type="transmembrane region" description="Helical" evidence="6">
    <location>
        <begin position="99"/>
        <end position="119"/>
    </location>
</feature>
<feature type="domain" description="Methylamine utilisation protein MauE" evidence="7">
    <location>
        <begin position="30"/>
        <end position="161"/>
    </location>
</feature>
<feature type="transmembrane region" description="Helical" evidence="6">
    <location>
        <begin position="30"/>
        <end position="51"/>
    </location>
</feature>
<keyword evidence="3 6" id="KW-1133">Transmembrane helix</keyword>
<keyword evidence="4 6" id="KW-0472">Membrane</keyword>
<dbReference type="GO" id="GO:0030416">
    <property type="term" value="P:methylamine metabolic process"/>
    <property type="evidence" value="ECO:0007669"/>
    <property type="project" value="InterPro"/>
</dbReference>
<accession>A0A852XI86</accession>
<evidence type="ECO:0000256" key="6">
    <source>
        <dbReference type="SAM" id="Phobius"/>
    </source>
</evidence>
<evidence type="ECO:0000256" key="3">
    <source>
        <dbReference type="ARBA" id="ARBA00022989"/>
    </source>
</evidence>
<dbReference type="InterPro" id="IPR009908">
    <property type="entry name" value="Methylamine_util_MauE"/>
</dbReference>
<evidence type="ECO:0000256" key="4">
    <source>
        <dbReference type="ARBA" id="ARBA00023136"/>
    </source>
</evidence>
<dbReference type="AlphaFoldDB" id="A0A852XI86"/>
<evidence type="ECO:0000313" key="9">
    <source>
        <dbReference type="Proteomes" id="UP000592181"/>
    </source>
</evidence>
<dbReference type="GO" id="GO:0016020">
    <property type="term" value="C:membrane"/>
    <property type="evidence" value="ECO:0007669"/>
    <property type="project" value="UniProtKB-SubCell"/>
</dbReference>
<feature type="region of interest" description="Disordered" evidence="5">
    <location>
        <begin position="1"/>
        <end position="24"/>
    </location>
</feature>
<protein>
    <submittedName>
        <fullName evidence="8">Putative membrane protein YphA (DoxX/SURF4 family)</fullName>
    </submittedName>
</protein>
<comment type="subcellular location">
    <subcellularLocation>
        <location evidence="1">Membrane</location>
        <topology evidence="1">Multi-pass membrane protein</topology>
    </subcellularLocation>
</comment>
<evidence type="ECO:0000256" key="1">
    <source>
        <dbReference type="ARBA" id="ARBA00004141"/>
    </source>
</evidence>
<evidence type="ECO:0000256" key="2">
    <source>
        <dbReference type="ARBA" id="ARBA00022692"/>
    </source>
</evidence>
<feature type="transmembrane region" description="Helical" evidence="6">
    <location>
        <begin position="71"/>
        <end position="92"/>
    </location>
</feature>
<evidence type="ECO:0000313" key="8">
    <source>
        <dbReference type="EMBL" id="NYG38255.1"/>
    </source>
</evidence>
<gene>
    <name evidence="8" type="ORF">BJY28_002724</name>
</gene>
<dbReference type="Pfam" id="PF07291">
    <property type="entry name" value="MauE"/>
    <property type="match status" value="1"/>
</dbReference>